<reference evidence="3 4" key="1">
    <citation type="submission" date="2016-12" db="EMBL/GenBank/DDBJ databases">
        <authorList>
            <person name="Song W.-J."/>
            <person name="Kurnit D.M."/>
        </authorList>
    </citation>
    <scope>NUCLEOTIDE SEQUENCE [LARGE SCALE GENOMIC DNA]</scope>
    <source>
        <strain evidence="3 4">DSM 30827</strain>
    </source>
</reference>
<dbReference type="InterPro" id="IPR042100">
    <property type="entry name" value="Bug_dom1"/>
</dbReference>
<dbReference type="Gene3D" id="3.40.190.10">
    <property type="entry name" value="Periplasmic binding protein-like II"/>
    <property type="match status" value="1"/>
</dbReference>
<keyword evidence="3" id="KW-0675">Receptor</keyword>
<proteinExistence type="inferred from homology"/>
<evidence type="ECO:0000313" key="4">
    <source>
        <dbReference type="Proteomes" id="UP000217209"/>
    </source>
</evidence>
<evidence type="ECO:0000256" key="1">
    <source>
        <dbReference type="ARBA" id="ARBA00006987"/>
    </source>
</evidence>
<dbReference type="PIRSF" id="PIRSF017082">
    <property type="entry name" value="YflP"/>
    <property type="match status" value="1"/>
</dbReference>
<accession>A0A1Q2HXE2</accession>
<keyword evidence="4" id="KW-1185">Reference proteome</keyword>
<dbReference type="InterPro" id="IPR005064">
    <property type="entry name" value="BUG"/>
</dbReference>
<keyword evidence="2" id="KW-0732">Signal</keyword>
<dbReference type="PANTHER" id="PTHR42928:SF3">
    <property type="entry name" value="UPF0065 PROTEIN YFLP"/>
    <property type="match status" value="1"/>
</dbReference>
<dbReference type="Pfam" id="PF03401">
    <property type="entry name" value="TctC"/>
    <property type="match status" value="1"/>
</dbReference>
<comment type="similarity">
    <text evidence="1">Belongs to the UPF0065 (bug) family.</text>
</comment>
<organism evidence="3 4">
    <name type="scientific">Corynebacterium glaucum</name>
    <dbReference type="NCBI Taxonomy" id="187491"/>
    <lineage>
        <taxon>Bacteria</taxon>
        <taxon>Bacillati</taxon>
        <taxon>Actinomycetota</taxon>
        <taxon>Actinomycetes</taxon>
        <taxon>Mycobacteriales</taxon>
        <taxon>Corynebacteriaceae</taxon>
        <taxon>Corynebacterium</taxon>
    </lineage>
</organism>
<evidence type="ECO:0000256" key="2">
    <source>
        <dbReference type="SAM" id="SignalP"/>
    </source>
</evidence>
<dbReference type="AlphaFoldDB" id="A0A1Q2HXE2"/>
<dbReference type="Gene3D" id="3.40.190.150">
    <property type="entry name" value="Bordetella uptake gene, domain 1"/>
    <property type="match status" value="1"/>
</dbReference>
<dbReference type="PANTHER" id="PTHR42928">
    <property type="entry name" value="TRICARBOXYLATE-BINDING PROTEIN"/>
    <property type="match status" value="1"/>
</dbReference>
<feature type="signal peptide" evidence="2">
    <location>
        <begin position="1"/>
        <end position="26"/>
    </location>
</feature>
<protein>
    <submittedName>
        <fullName evidence="3">Tripartite tricarboxylate transporter family receptor</fullName>
    </submittedName>
</protein>
<dbReference type="EMBL" id="CP019688">
    <property type="protein sequence ID" value="AQQ15440.1"/>
    <property type="molecule type" value="Genomic_DNA"/>
</dbReference>
<feature type="chain" id="PRO_5010385262" evidence="2">
    <location>
        <begin position="27"/>
        <end position="328"/>
    </location>
</feature>
<dbReference type="OrthoDB" id="9780943at2"/>
<name>A0A1Q2HXE2_9CORY</name>
<dbReference type="SUPFAM" id="SSF53850">
    <property type="entry name" value="Periplasmic binding protein-like II"/>
    <property type="match status" value="1"/>
</dbReference>
<dbReference type="RefSeq" id="WP_095660128.1">
    <property type="nucleotide sequence ID" value="NZ_BAAAKB010000002.1"/>
</dbReference>
<dbReference type="KEGG" id="cgv:CGLAU_07425"/>
<dbReference type="CDD" id="cd07012">
    <property type="entry name" value="PBP2_Bug_TTT"/>
    <property type="match status" value="1"/>
</dbReference>
<gene>
    <name evidence="3" type="ORF">CGLAU_07425</name>
</gene>
<dbReference type="Proteomes" id="UP000217209">
    <property type="component" value="Chromosome"/>
</dbReference>
<sequence precursor="true">MNLGKFAQVGAAIVAIALTGGALAQAAQSSETGLARSNLTIIAPAAVGGGWDGFSRESQAAMRGENLVNNAKVVNIPGAGGTIGLRQLVQMQGDSSTIMATGAAMVGGVEINRSAVSIQDATPLVRLADDYIIVVVPADSPYKTFDDVLAAWKENPKGFAIAGGSLGSVEHLAISEVGRTQGIEPRDVNFVAYSGGGEVLSALLSRTTEIGVTGYNDFADQLESGTMRALAISSPERLEVAPDIPTLTELGVPVEMANWRGFLAPPGISDEEKRELVDILTEMEQSEEWQDAVQRNGWFGTYMAGDELEDFIDSESLRTRDLVKELGL</sequence>
<evidence type="ECO:0000313" key="3">
    <source>
        <dbReference type="EMBL" id="AQQ15440.1"/>
    </source>
</evidence>